<evidence type="ECO:0000313" key="2">
    <source>
        <dbReference type="Proteomes" id="UP001057402"/>
    </source>
</evidence>
<gene>
    <name evidence="1" type="ORF">MLD38_001569</name>
</gene>
<name>A0ACB9SE38_9MYRT</name>
<organism evidence="1 2">
    <name type="scientific">Melastoma candidum</name>
    <dbReference type="NCBI Taxonomy" id="119954"/>
    <lineage>
        <taxon>Eukaryota</taxon>
        <taxon>Viridiplantae</taxon>
        <taxon>Streptophyta</taxon>
        <taxon>Embryophyta</taxon>
        <taxon>Tracheophyta</taxon>
        <taxon>Spermatophyta</taxon>
        <taxon>Magnoliopsida</taxon>
        <taxon>eudicotyledons</taxon>
        <taxon>Gunneridae</taxon>
        <taxon>Pentapetalae</taxon>
        <taxon>rosids</taxon>
        <taxon>malvids</taxon>
        <taxon>Myrtales</taxon>
        <taxon>Melastomataceae</taxon>
        <taxon>Melastomatoideae</taxon>
        <taxon>Melastomateae</taxon>
        <taxon>Melastoma</taxon>
    </lineage>
</organism>
<comment type="caution">
    <text evidence="1">The sequence shown here is derived from an EMBL/GenBank/DDBJ whole genome shotgun (WGS) entry which is preliminary data.</text>
</comment>
<proteinExistence type="predicted"/>
<keyword evidence="2" id="KW-1185">Reference proteome</keyword>
<dbReference type="EMBL" id="CM042880">
    <property type="protein sequence ID" value="KAI4389334.1"/>
    <property type="molecule type" value="Genomic_DNA"/>
</dbReference>
<reference evidence="2" key="1">
    <citation type="journal article" date="2023" name="Front. Plant Sci.">
        <title>Chromosomal-level genome assembly of Melastoma candidum provides insights into trichome evolution.</title>
        <authorList>
            <person name="Zhong Y."/>
            <person name="Wu W."/>
            <person name="Sun C."/>
            <person name="Zou P."/>
            <person name="Liu Y."/>
            <person name="Dai S."/>
            <person name="Zhou R."/>
        </authorList>
    </citation>
    <scope>NUCLEOTIDE SEQUENCE [LARGE SCALE GENOMIC DNA]</scope>
</reference>
<protein>
    <submittedName>
        <fullName evidence="1">Uncharacterized protein</fullName>
    </submittedName>
</protein>
<evidence type="ECO:0000313" key="1">
    <source>
        <dbReference type="EMBL" id="KAI4389334.1"/>
    </source>
</evidence>
<sequence length="199" mass="22398">MAVSSAVIALVSPCVALPCGTRAGRKGRGHVWRSGLREKLSRANGRLGLREKLSRANERLGLREKLSRANERLGLREKLSRANERLGLREKLSRANERLGLREKLSRANERLGLREKLSRANKSMSNKAVLVARMVSWKKVADAPDEEEEEKGCGEGNECDDWDDDGALWRKTIIRGERCRSLDFSGKILYDSEGNRMP</sequence>
<accession>A0ACB9SE38</accession>
<dbReference type="Proteomes" id="UP001057402">
    <property type="component" value="Chromosome 1"/>
</dbReference>